<sequence length="245" mass="28559">MNPPKITVTKEYEKFSTILGNRIINEKKVENLMADISKGLNLLPYCPVIVFRKDNNLKIVDGQHRFEATKRLELPVHYVECEQLDLKKIASLNSRSDKWKNSDFLECYVRLGIEDYVTLLDFLRKYKIIYSASIDLLMYGNPKAKGSNSMEAFRNGEFEVKFLDKATELVNLTTEIFGRYVFSNDRYLIGAVMELKEAGICDFEVLKNKVSEAPNIMEKKSNIKEYKYLIEQVYNFKNQKRVALF</sequence>
<protein>
    <submittedName>
        <fullName evidence="1">ParB/RepB/Spo0J family partition protein</fullName>
    </submittedName>
</protein>
<evidence type="ECO:0000313" key="1">
    <source>
        <dbReference type="EMBL" id="MBT0607614.1"/>
    </source>
</evidence>
<dbReference type="Proteomes" id="UP001297092">
    <property type="component" value="Unassembled WGS sequence"/>
</dbReference>
<comment type="caution">
    <text evidence="1">The sequence shown here is derived from an EMBL/GenBank/DDBJ whole genome shotgun (WGS) entry which is preliminary data.</text>
</comment>
<dbReference type="EMBL" id="JAHCTB010000002">
    <property type="protein sequence ID" value="MBT0607614.1"/>
    <property type="molecule type" value="Genomic_DNA"/>
</dbReference>
<dbReference type="Gene3D" id="3.90.1530.10">
    <property type="entry name" value="Conserved hypothetical protein from pyrococcus furiosus pfu- 392566-001, ParB domain"/>
    <property type="match status" value="1"/>
</dbReference>
<dbReference type="RefSeq" id="WP_214112471.1">
    <property type="nucleotide sequence ID" value="NZ_JAHCTB010000002.1"/>
</dbReference>
<organism evidence="1 2">
    <name type="scientific">Aequorivita echinoideorum</name>
    <dbReference type="NCBI Taxonomy" id="1549647"/>
    <lineage>
        <taxon>Bacteria</taxon>
        <taxon>Pseudomonadati</taxon>
        <taxon>Bacteroidota</taxon>
        <taxon>Flavobacteriia</taxon>
        <taxon>Flavobacteriales</taxon>
        <taxon>Flavobacteriaceae</taxon>
        <taxon>Aequorivita</taxon>
    </lineage>
</organism>
<proteinExistence type="predicted"/>
<reference evidence="1 2" key="1">
    <citation type="submission" date="2021-05" db="EMBL/GenBank/DDBJ databases">
        <title>Aequorivita echinoideorum JCM 30378 genome.</title>
        <authorList>
            <person name="Zhang H."/>
            <person name="Li C."/>
        </authorList>
    </citation>
    <scope>NUCLEOTIDE SEQUENCE [LARGE SCALE GENOMIC DNA]</scope>
    <source>
        <strain evidence="1 2">JCM30378</strain>
    </source>
</reference>
<dbReference type="SUPFAM" id="SSF110849">
    <property type="entry name" value="ParB/Sulfiredoxin"/>
    <property type="match status" value="1"/>
</dbReference>
<name>A0ABS5S370_9FLAO</name>
<dbReference type="InterPro" id="IPR036086">
    <property type="entry name" value="ParB/Sulfiredoxin_sf"/>
</dbReference>
<evidence type="ECO:0000313" key="2">
    <source>
        <dbReference type="Proteomes" id="UP001297092"/>
    </source>
</evidence>
<gene>
    <name evidence="1" type="ORF">KIV10_05415</name>
</gene>
<accession>A0ABS5S370</accession>
<keyword evidence="2" id="KW-1185">Reference proteome</keyword>